<feature type="binding site" evidence="12">
    <location>
        <position position="370"/>
    </location>
    <ligand>
        <name>UDP-N-acetyl-alpha-D-glucosamine</name>
        <dbReference type="ChEBI" id="CHEBI:57705"/>
    </ligand>
</feature>
<dbReference type="EC" id="2.5.1.7" evidence="12"/>
<dbReference type="CDD" id="cd01555">
    <property type="entry name" value="UdpNAET"/>
    <property type="match status" value="1"/>
</dbReference>
<evidence type="ECO:0000256" key="12">
    <source>
        <dbReference type="HAMAP-Rule" id="MF_00111"/>
    </source>
</evidence>
<accession>A0A6J4I1C8</accession>
<evidence type="ECO:0000256" key="6">
    <source>
        <dbReference type="ARBA" id="ARBA00022960"/>
    </source>
</evidence>
<comment type="subcellular location">
    <subcellularLocation>
        <location evidence="1 12">Cytoplasm</location>
    </subcellularLocation>
</comment>
<evidence type="ECO:0000256" key="9">
    <source>
        <dbReference type="ARBA" id="ARBA00023316"/>
    </source>
</evidence>
<evidence type="ECO:0000256" key="3">
    <source>
        <dbReference type="ARBA" id="ARBA00022490"/>
    </source>
</evidence>
<organism evidence="15">
    <name type="scientific">uncultured Chloroflexia bacterium</name>
    <dbReference type="NCBI Taxonomy" id="1672391"/>
    <lineage>
        <taxon>Bacteria</taxon>
        <taxon>Bacillati</taxon>
        <taxon>Chloroflexota</taxon>
        <taxon>Chloroflexia</taxon>
        <taxon>environmental samples</taxon>
    </lineage>
</organism>
<dbReference type="InterPro" id="IPR013792">
    <property type="entry name" value="RNA3'P_cycl/enolpyr_Trfase_a/b"/>
</dbReference>
<gene>
    <name evidence="12" type="primary">murA</name>
    <name evidence="15" type="ORF">AVDCRST_MAG26-1375</name>
</gene>
<dbReference type="Gene3D" id="3.65.10.10">
    <property type="entry name" value="Enolpyruvate transferase domain"/>
    <property type="match status" value="2"/>
</dbReference>
<protein>
    <recommendedName>
        <fullName evidence="12">UDP-N-acetylglucosamine 1-carboxyvinyltransferase</fullName>
        <ecNumber evidence="12">2.5.1.7</ecNumber>
    </recommendedName>
    <alternativeName>
        <fullName evidence="12">Enoylpyruvate transferase</fullName>
    </alternativeName>
    <alternativeName>
        <fullName evidence="12">UDP-N-acetylglucosamine enolpyruvyl transferase</fullName>
        <shortName evidence="12">EPT</shortName>
    </alternativeName>
</protein>
<feature type="active site" description="Proton donor" evidence="12">
    <location>
        <position position="152"/>
    </location>
</feature>
<comment type="function">
    <text evidence="12">Cell wall formation. Adds enolpyruvyl to UDP-N-acetylglucosamine.</text>
</comment>
<keyword evidence="8 12" id="KW-0131">Cell cycle</keyword>
<comment type="similarity">
    <text evidence="10 12">Belongs to the EPSP synthase family. MurA subfamily.</text>
</comment>
<dbReference type="InterPro" id="IPR001986">
    <property type="entry name" value="Enolpyruvate_Tfrase_dom"/>
</dbReference>
<comment type="catalytic activity">
    <reaction evidence="11 12">
        <text>phosphoenolpyruvate + UDP-N-acetyl-alpha-D-glucosamine = UDP-N-acetyl-3-O-(1-carboxyvinyl)-alpha-D-glucosamine + phosphate</text>
        <dbReference type="Rhea" id="RHEA:18681"/>
        <dbReference type="ChEBI" id="CHEBI:43474"/>
        <dbReference type="ChEBI" id="CHEBI:57705"/>
        <dbReference type="ChEBI" id="CHEBI:58702"/>
        <dbReference type="ChEBI" id="CHEBI:68483"/>
        <dbReference type="EC" id="2.5.1.7"/>
    </reaction>
</comment>
<dbReference type="GO" id="GO:0071555">
    <property type="term" value="P:cell wall organization"/>
    <property type="evidence" value="ECO:0007669"/>
    <property type="project" value="UniProtKB-KW"/>
</dbReference>
<feature type="binding site" evidence="12">
    <location>
        <position position="348"/>
    </location>
    <ligand>
        <name>UDP-N-acetyl-alpha-D-glucosamine</name>
        <dbReference type="ChEBI" id="CHEBI:57705"/>
    </ligand>
</feature>
<dbReference type="UniPathway" id="UPA00219"/>
<dbReference type="GO" id="GO:0009252">
    <property type="term" value="P:peptidoglycan biosynthetic process"/>
    <property type="evidence" value="ECO:0007669"/>
    <property type="project" value="UniProtKB-UniRule"/>
</dbReference>
<dbReference type="AlphaFoldDB" id="A0A6J4I1C8"/>
<dbReference type="GO" id="GO:0051301">
    <property type="term" value="P:cell division"/>
    <property type="evidence" value="ECO:0007669"/>
    <property type="project" value="UniProtKB-KW"/>
</dbReference>
<dbReference type="Pfam" id="PF00275">
    <property type="entry name" value="EPSP_synthase"/>
    <property type="match status" value="1"/>
</dbReference>
<dbReference type="InterPro" id="IPR005750">
    <property type="entry name" value="UDP_GlcNAc_COvinyl_MurA"/>
</dbReference>
<feature type="binding site" evidence="12">
    <location>
        <position position="128"/>
    </location>
    <ligand>
        <name>UDP-N-acetyl-alpha-D-glucosamine</name>
        <dbReference type="ChEBI" id="CHEBI:57705"/>
    </ligand>
</feature>
<keyword evidence="4 12" id="KW-0132">Cell division</keyword>
<dbReference type="NCBIfam" id="TIGR01072">
    <property type="entry name" value="murA"/>
    <property type="match status" value="1"/>
</dbReference>
<evidence type="ECO:0000256" key="10">
    <source>
        <dbReference type="ARBA" id="ARBA00038367"/>
    </source>
</evidence>
<comment type="caution">
    <text evidence="12">Lacks conserved residue(s) required for the propagation of feature annotation.</text>
</comment>
<dbReference type="SUPFAM" id="SSF55205">
    <property type="entry name" value="EPT/RTPC-like"/>
    <property type="match status" value="1"/>
</dbReference>
<keyword evidence="7 12" id="KW-0573">Peptidoglycan synthesis</keyword>
<dbReference type="GO" id="GO:0019277">
    <property type="term" value="P:UDP-N-acetylgalactosamine biosynthetic process"/>
    <property type="evidence" value="ECO:0007669"/>
    <property type="project" value="InterPro"/>
</dbReference>
<dbReference type="HAMAP" id="MF_00111">
    <property type="entry name" value="MurA"/>
    <property type="match status" value="1"/>
</dbReference>
<keyword evidence="5 12" id="KW-0808">Transferase</keyword>
<evidence type="ECO:0000256" key="11">
    <source>
        <dbReference type="ARBA" id="ARBA00047527"/>
    </source>
</evidence>
<reference evidence="15" key="1">
    <citation type="submission" date="2020-02" db="EMBL/GenBank/DDBJ databases">
        <authorList>
            <person name="Meier V. D."/>
        </authorList>
    </citation>
    <scope>NUCLEOTIDE SEQUENCE</scope>
    <source>
        <strain evidence="15">AVDCRST_MAG26</strain>
    </source>
</reference>
<proteinExistence type="inferred from homology"/>
<evidence type="ECO:0000256" key="5">
    <source>
        <dbReference type="ARBA" id="ARBA00022679"/>
    </source>
</evidence>
<evidence type="ECO:0000256" key="1">
    <source>
        <dbReference type="ARBA" id="ARBA00004496"/>
    </source>
</evidence>
<evidence type="ECO:0000256" key="2">
    <source>
        <dbReference type="ARBA" id="ARBA00004752"/>
    </source>
</evidence>
<evidence type="ECO:0000256" key="4">
    <source>
        <dbReference type="ARBA" id="ARBA00022618"/>
    </source>
</evidence>
<keyword evidence="3 12" id="KW-0963">Cytoplasm</keyword>
<feature type="domain" description="Enolpyruvate transferase" evidence="14">
    <location>
        <begin position="42"/>
        <end position="450"/>
    </location>
</feature>
<dbReference type="GO" id="GO:0005737">
    <property type="term" value="C:cytoplasm"/>
    <property type="evidence" value="ECO:0007669"/>
    <property type="project" value="UniProtKB-SubCell"/>
</dbReference>
<feature type="binding site" evidence="12">
    <location>
        <begin position="57"/>
        <end position="58"/>
    </location>
    <ligand>
        <name>phosphoenolpyruvate</name>
        <dbReference type="ChEBI" id="CHEBI:58702"/>
    </ligand>
</feature>
<keyword evidence="6 12" id="KW-0133">Cell shape</keyword>
<dbReference type="NCBIfam" id="NF006873">
    <property type="entry name" value="PRK09369.1"/>
    <property type="match status" value="1"/>
</dbReference>
<name>A0A6J4I1C8_9CHLR</name>
<dbReference type="InterPro" id="IPR036968">
    <property type="entry name" value="Enolpyruvate_Tfrase_sf"/>
</dbReference>
<sequence>MDRTLRVGPAHISAQRTDQPPTMDAPTPRVFTGATMDHFVIEGGHRLRGSIAPVGNKNAALPLLAAALLTDQPLTLRNIPDIGDVRTKIELLRLMGVTIEDDGAGSLTVDARGVGATEPDLALSQRIRTAPLLAGPLLARRGHVTFSRPGGDRIGRRRLDTHFLALQALGAHVEIADDSYTLQADRLRGADIFLDEMSVTGTEQAILAAVLADGDTRIANAASEPHVQDVCHCLRQMGARIEGIGTNTLYVQGVASLSGCDYRIGPDFMEVGSFIGLAAATGSEIRITDARPQEQRITRLMFGRLGVTFQEEGDDIVVPARQELRVRADMHHAVAKIESMPWPGFPTDLVSIALVVATQADGTVLIHEKMFENRLFFVDRLIGMGAAIVLCDPHRAIVAGPSRLHAETLVSPDIRAGMALLIAALAAEGTSIMHNVNQIDRGYERIEERLRGLGAQIERRG</sequence>
<dbReference type="EMBL" id="CADCTK010000326">
    <property type="protein sequence ID" value="CAA9239918.1"/>
    <property type="molecule type" value="Genomic_DNA"/>
</dbReference>
<dbReference type="InterPro" id="IPR050068">
    <property type="entry name" value="MurA_subfamily"/>
</dbReference>
<evidence type="ECO:0000256" key="13">
    <source>
        <dbReference type="SAM" id="MobiDB-lite"/>
    </source>
</evidence>
<evidence type="ECO:0000313" key="15">
    <source>
        <dbReference type="EMBL" id="CAA9239918.1"/>
    </source>
</evidence>
<dbReference type="GO" id="GO:0008760">
    <property type="term" value="F:UDP-N-acetylglucosamine 1-carboxyvinyltransferase activity"/>
    <property type="evidence" value="ECO:0007669"/>
    <property type="project" value="UniProtKB-UniRule"/>
</dbReference>
<comment type="pathway">
    <text evidence="2 12">Cell wall biogenesis; peptidoglycan biosynthesis.</text>
</comment>
<evidence type="ECO:0000256" key="8">
    <source>
        <dbReference type="ARBA" id="ARBA00023306"/>
    </source>
</evidence>
<keyword evidence="9 12" id="KW-0961">Cell wall biogenesis/degradation</keyword>
<dbReference type="GO" id="GO:0008360">
    <property type="term" value="P:regulation of cell shape"/>
    <property type="evidence" value="ECO:0007669"/>
    <property type="project" value="UniProtKB-KW"/>
</dbReference>
<evidence type="ECO:0000256" key="7">
    <source>
        <dbReference type="ARBA" id="ARBA00022984"/>
    </source>
</evidence>
<dbReference type="PANTHER" id="PTHR43783">
    <property type="entry name" value="UDP-N-ACETYLGLUCOSAMINE 1-CARBOXYVINYLTRANSFERASE"/>
    <property type="match status" value="1"/>
</dbReference>
<evidence type="ECO:0000259" key="14">
    <source>
        <dbReference type="Pfam" id="PF00275"/>
    </source>
</evidence>
<feature type="region of interest" description="Disordered" evidence="13">
    <location>
        <begin position="1"/>
        <end position="26"/>
    </location>
</feature>
<dbReference type="PANTHER" id="PTHR43783:SF1">
    <property type="entry name" value="UDP-N-ACETYLGLUCOSAMINE 1-CARBOXYVINYLTRANSFERASE"/>
    <property type="match status" value="1"/>
</dbReference>